<dbReference type="CDD" id="cd02247">
    <property type="entry name" value="cupin_pirin_C"/>
    <property type="match status" value="1"/>
</dbReference>
<feature type="domain" description="Pirin C-terminal" evidence="6">
    <location>
        <begin position="192"/>
        <end position="300"/>
    </location>
</feature>
<gene>
    <name evidence="7" type="ORF">J2S35_000848</name>
</gene>
<protein>
    <submittedName>
        <fullName evidence="7">Redox-sensitive bicupin YhaK (Pirin superfamily)</fullName>
    </submittedName>
</protein>
<dbReference type="GO" id="GO:0046872">
    <property type="term" value="F:metal ion binding"/>
    <property type="evidence" value="ECO:0007669"/>
    <property type="project" value="UniProtKB-KW"/>
</dbReference>
<evidence type="ECO:0000256" key="3">
    <source>
        <dbReference type="RuleBase" id="RU003457"/>
    </source>
</evidence>
<feature type="binding site" evidence="2">
    <location>
        <position position="78"/>
    </location>
    <ligand>
        <name>Fe cation</name>
        <dbReference type="ChEBI" id="CHEBI:24875"/>
    </ligand>
</feature>
<dbReference type="Pfam" id="PF05726">
    <property type="entry name" value="Pirin_C"/>
    <property type="match status" value="1"/>
</dbReference>
<dbReference type="SUPFAM" id="SSF51182">
    <property type="entry name" value="RmlC-like cupins"/>
    <property type="match status" value="1"/>
</dbReference>
<dbReference type="EMBL" id="JAVDUI010000001">
    <property type="protein sequence ID" value="MDR6891908.1"/>
    <property type="molecule type" value="Genomic_DNA"/>
</dbReference>
<comment type="cofactor">
    <cofactor evidence="2">
        <name>Fe cation</name>
        <dbReference type="ChEBI" id="CHEBI:24875"/>
    </cofactor>
    <text evidence="2">Binds 1 Fe cation per subunit.</text>
</comment>
<dbReference type="InterPro" id="IPR008778">
    <property type="entry name" value="Pirin_C_dom"/>
</dbReference>
<dbReference type="PANTHER" id="PTHR13903">
    <property type="entry name" value="PIRIN-RELATED"/>
    <property type="match status" value="1"/>
</dbReference>
<dbReference type="Proteomes" id="UP001247307">
    <property type="component" value="Unassembled WGS sequence"/>
</dbReference>
<dbReference type="RefSeq" id="WP_309850219.1">
    <property type="nucleotide sequence ID" value="NZ_BAAAIU010000041.1"/>
</dbReference>
<dbReference type="AlphaFoldDB" id="A0AAE4C5W2"/>
<dbReference type="Gene3D" id="2.60.120.10">
    <property type="entry name" value="Jelly Rolls"/>
    <property type="match status" value="1"/>
</dbReference>
<keyword evidence="2" id="KW-0408">Iron</keyword>
<evidence type="ECO:0000256" key="1">
    <source>
        <dbReference type="ARBA" id="ARBA00008416"/>
    </source>
</evidence>
<comment type="caution">
    <text evidence="7">The sequence shown here is derived from an EMBL/GenBank/DDBJ whole genome shotgun (WGS) entry which is preliminary data.</text>
</comment>
<evidence type="ECO:0000313" key="7">
    <source>
        <dbReference type="EMBL" id="MDR6891908.1"/>
    </source>
</evidence>
<feature type="binding site" evidence="2">
    <location>
        <position position="124"/>
    </location>
    <ligand>
        <name>Fe cation</name>
        <dbReference type="ChEBI" id="CHEBI:24875"/>
    </ligand>
</feature>
<dbReference type="PANTHER" id="PTHR13903:SF8">
    <property type="entry name" value="PIRIN"/>
    <property type="match status" value="1"/>
</dbReference>
<evidence type="ECO:0000256" key="2">
    <source>
        <dbReference type="PIRSR" id="PIRSR006232-1"/>
    </source>
</evidence>
<dbReference type="PIRSF" id="PIRSF006232">
    <property type="entry name" value="Pirin"/>
    <property type="match status" value="1"/>
</dbReference>
<comment type="similarity">
    <text evidence="1 3">Belongs to the pirin family.</text>
</comment>
<dbReference type="InterPro" id="IPR003829">
    <property type="entry name" value="Pirin_N_dom"/>
</dbReference>
<evidence type="ECO:0000259" key="6">
    <source>
        <dbReference type="Pfam" id="PF05726"/>
    </source>
</evidence>
<feature type="binding site" evidence="2">
    <location>
        <position position="122"/>
    </location>
    <ligand>
        <name>Fe cation</name>
        <dbReference type="ChEBI" id="CHEBI:24875"/>
    </ligand>
</feature>
<evidence type="ECO:0000313" key="8">
    <source>
        <dbReference type="Proteomes" id="UP001247307"/>
    </source>
</evidence>
<organism evidence="7 8">
    <name type="scientific">Falsarthrobacter nasiphocae</name>
    <dbReference type="NCBI Taxonomy" id="189863"/>
    <lineage>
        <taxon>Bacteria</taxon>
        <taxon>Bacillati</taxon>
        <taxon>Actinomycetota</taxon>
        <taxon>Actinomycetes</taxon>
        <taxon>Micrococcales</taxon>
        <taxon>Micrococcaceae</taxon>
        <taxon>Falsarthrobacter</taxon>
    </lineage>
</organism>
<dbReference type="Pfam" id="PF02678">
    <property type="entry name" value="Pirin"/>
    <property type="match status" value="1"/>
</dbReference>
<proteinExistence type="inferred from homology"/>
<evidence type="ECO:0000259" key="5">
    <source>
        <dbReference type="Pfam" id="PF02678"/>
    </source>
</evidence>
<feature type="domain" description="Pirin N-terminal" evidence="5">
    <location>
        <begin position="41"/>
        <end position="140"/>
    </location>
</feature>
<keyword evidence="2" id="KW-0479">Metal-binding</keyword>
<feature type="region of interest" description="Disordered" evidence="4">
    <location>
        <begin position="314"/>
        <end position="348"/>
    </location>
</feature>
<keyword evidence="8" id="KW-1185">Reference proteome</keyword>
<feature type="binding site" evidence="2">
    <location>
        <position position="80"/>
    </location>
    <ligand>
        <name>Fe cation</name>
        <dbReference type="ChEBI" id="CHEBI:24875"/>
    </ligand>
</feature>
<feature type="region of interest" description="Disordered" evidence="4">
    <location>
        <begin position="1"/>
        <end position="28"/>
    </location>
</feature>
<dbReference type="CDD" id="cd02909">
    <property type="entry name" value="cupin_pirin_N"/>
    <property type="match status" value="1"/>
</dbReference>
<dbReference type="InterPro" id="IPR011051">
    <property type="entry name" value="RmlC_Cupin_sf"/>
</dbReference>
<feature type="compositionally biased region" description="Basic and acidic residues" evidence="4">
    <location>
        <begin position="1"/>
        <end position="12"/>
    </location>
</feature>
<name>A0AAE4C5W2_9MICC</name>
<evidence type="ECO:0000256" key="4">
    <source>
        <dbReference type="SAM" id="MobiDB-lite"/>
    </source>
</evidence>
<accession>A0AAE4C5W2</accession>
<sequence length="348" mass="36978">MSNLEKDPEPRRCSPLHSGGGHVTVLDPREVPLGGLRAMSVRRTLPARGRSLVGPWCFLDHYGPNSVESTGGMRVPAHPHTGLQTASWLFSGGIDHADSSGGTARVAPGELDLMTAGRGINHSEFSAPGTSVLHGAQLWIALPDHARFAEPRLESYTPEPVRTGGATVRVFLGEILGVASPVEAFSPIVGAEILLDPGSRVNIPVRESFEHAILLDDGAADLRVAPSPAGPLGPVTAVSRAQLAVVGSGATELEVTNTGEGTLRILLIGGEPFGEEILMWWNFVGREDAEIRAWRSEWQDALEGRETRFGELVSGEPIPAPELPAVRLRTRGNRPADPAPRTQGEATS</sequence>
<dbReference type="InterPro" id="IPR014710">
    <property type="entry name" value="RmlC-like_jellyroll"/>
</dbReference>
<dbReference type="InterPro" id="IPR012093">
    <property type="entry name" value="Pirin"/>
</dbReference>
<reference evidence="7" key="1">
    <citation type="submission" date="2023-07" db="EMBL/GenBank/DDBJ databases">
        <title>Sequencing the genomes of 1000 actinobacteria strains.</title>
        <authorList>
            <person name="Klenk H.-P."/>
        </authorList>
    </citation>
    <scope>NUCLEOTIDE SEQUENCE</scope>
    <source>
        <strain evidence="7">DSM 13988</strain>
    </source>
</reference>